<dbReference type="Pfam" id="PF09335">
    <property type="entry name" value="VTT_dom"/>
    <property type="match status" value="1"/>
</dbReference>
<evidence type="ECO:0000313" key="3">
    <source>
        <dbReference type="EMBL" id="AHB50433.1"/>
    </source>
</evidence>
<keyword evidence="1" id="KW-1133">Transmembrane helix</keyword>
<evidence type="ECO:0000259" key="2">
    <source>
        <dbReference type="Pfam" id="PF09335"/>
    </source>
</evidence>
<keyword evidence="1" id="KW-0812">Transmembrane</keyword>
<keyword evidence="4" id="KW-1185">Reference proteome</keyword>
<organism evidence="3 4">
    <name type="scientific">Hyphomicrobium nitrativorans NL23</name>
    <dbReference type="NCBI Taxonomy" id="1029756"/>
    <lineage>
        <taxon>Bacteria</taxon>
        <taxon>Pseudomonadati</taxon>
        <taxon>Pseudomonadota</taxon>
        <taxon>Alphaproteobacteria</taxon>
        <taxon>Hyphomicrobiales</taxon>
        <taxon>Hyphomicrobiaceae</taxon>
        <taxon>Hyphomicrobium</taxon>
    </lineage>
</organism>
<sequence>MFLVYLSWIAVFIVISALPYILFDGDFGRIAEETITDDRSRLAIAAIGIVLLVADLFLVIPSGLIIALLSNLLGTATGVIIGAAGLSLACVLGYWIGKTVGRDFSNDEGEQRDFGYVSDLLARHGLIVVAACRPIPVLGELSVIASGAIGLSFAKVFGVSTLANIGVSSLYASIGVSGPGGAEGVALVVAASLALPALTMVLARLIAGERK</sequence>
<dbReference type="Proteomes" id="UP000018542">
    <property type="component" value="Chromosome"/>
</dbReference>
<name>V5SIR4_9HYPH</name>
<dbReference type="EMBL" id="CP006912">
    <property type="protein sequence ID" value="AHB50433.1"/>
    <property type="molecule type" value="Genomic_DNA"/>
</dbReference>
<evidence type="ECO:0000256" key="1">
    <source>
        <dbReference type="SAM" id="Phobius"/>
    </source>
</evidence>
<feature type="transmembrane region" description="Helical" evidence="1">
    <location>
        <begin position="6"/>
        <end position="23"/>
    </location>
</feature>
<reference evidence="3 4" key="1">
    <citation type="journal article" date="2014" name="Genome Announc.">
        <title>Complete Genome Sequence of Hyphomicrobium nitrativorans Strain NL23, a Denitrifying Bacterium Isolated from Biofilm of a Methanol-Fed Denitrification System Treating Seawater at the Montreal Biodome.</title>
        <authorList>
            <person name="Martineau C."/>
            <person name="Villeneuve C."/>
            <person name="Mauffrey F."/>
            <person name="Villemur R."/>
        </authorList>
    </citation>
    <scope>NUCLEOTIDE SEQUENCE [LARGE SCALE GENOMIC DNA]</scope>
    <source>
        <strain evidence="3">NL23</strain>
    </source>
</reference>
<dbReference type="AlphaFoldDB" id="V5SIR4"/>
<dbReference type="PATRIC" id="fig|1029756.8.peg.3490"/>
<gene>
    <name evidence="3" type="ORF">W911_16755</name>
</gene>
<dbReference type="InterPro" id="IPR032816">
    <property type="entry name" value="VTT_dom"/>
</dbReference>
<feature type="transmembrane region" description="Helical" evidence="1">
    <location>
        <begin position="143"/>
        <end position="165"/>
    </location>
</feature>
<proteinExistence type="predicted"/>
<dbReference type="KEGG" id="hni:W911_16755"/>
<keyword evidence="1" id="KW-0472">Membrane</keyword>
<dbReference type="PANTHER" id="PTHR42709">
    <property type="entry name" value="ALKALINE PHOSPHATASE LIKE PROTEIN"/>
    <property type="match status" value="1"/>
</dbReference>
<dbReference type="GO" id="GO:0005886">
    <property type="term" value="C:plasma membrane"/>
    <property type="evidence" value="ECO:0007669"/>
    <property type="project" value="TreeGrafter"/>
</dbReference>
<evidence type="ECO:0000313" key="4">
    <source>
        <dbReference type="Proteomes" id="UP000018542"/>
    </source>
</evidence>
<feature type="transmembrane region" description="Helical" evidence="1">
    <location>
        <begin position="44"/>
        <end position="69"/>
    </location>
</feature>
<dbReference type="InterPro" id="IPR051311">
    <property type="entry name" value="DedA_domain"/>
</dbReference>
<dbReference type="PANTHER" id="PTHR42709:SF8">
    <property type="entry name" value="UNDECAPRENYL PHOSPHATE TRANSPORTER A"/>
    <property type="match status" value="1"/>
</dbReference>
<dbReference type="STRING" id="1029756.W911_16755"/>
<feature type="transmembrane region" description="Helical" evidence="1">
    <location>
        <begin position="185"/>
        <end position="207"/>
    </location>
</feature>
<protein>
    <recommendedName>
        <fullName evidence="2">VTT domain-containing protein</fullName>
    </recommendedName>
</protein>
<feature type="transmembrane region" description="Helical" evidence="1">
    <location>
        <begin position="75"/>
        <end position="96"/>
    </location>
</feature>
<feature type="domain" description="VTT" evidence="2">
    <location>
        <begin position="60"/>
        <end position="176"/>
    </location>
</feature>
<dbReference type="HOGENOM" id="CLU_081828_0_0_5"/>
<accession>V5SIR4</accession>